<proteinExistence type="predicted"/>
<dbReference type="EMBL" id="ODYU01007297">
    <property type="protein sequence ID" value="SOQ49956.1"/>
    <property type="molecule type" value="Genomic_DNA"/>
</dbReference>
<accession>A0A2H1WAH5</accession>
<name>A0A2H1WAH5_SPOFR</name>
<feature type="region of interest" description="Disordered" evidence="1">
    <location>
        <begin position="45"/>
        <end position="66"/>
    </location>
</feature>
<evidence type="ECO:0000256" key="2">
    <source>
        <dbReference type="SAM" id="SignalP"/>
    </source>
</evidence>
<organism evidence="3">
    <name type="scientific">Spodoptera frugiperda</name>
    <name type="common">Fall armyworm</name>
    <dbReference type="NCBI Taxonomy" id="7108"/>
    <lineage>
        <taxon>Eukaryota</taxon>
        <taxon>Metazoa</taxon>
        <taxon>Ecdysozoa</taxon>
        <taxon>Arthropoda</taxon>
        <taxon>Hexapoda</taxon>
        <taxon>Insecta</taxon>
        <taxon>Pterygota</taxon>
        <taxon>Neoptera</taxon>
        <taxon>Endopterygota</taxon>
        <taxon>Lepidoptera</taxon>
        <taxon>Glossata</taxon>
        <taxon>Ditrysia</taxon>
        <taxon>Noctuoidea</taxon>
        <taxon>Noctuidae</taxon>
        <taxon>Amphipyrinae</taxon>
        <taxon>Spodoptera</taxon>
    </lineage>
</organism>
<feature type="chain" id="PRO_5013890713" evidence="2">
    <location>
        <begin position="23"/>
        <end position="66"/>
    </location>
</feature>
<reference evidence="3" key="1">
    <citation type="submission" date="2016-07" db="EMBL/GenBank/DDBJ databases">
        <authorList>
            <person name="Bretaudeau A."/>
        </authorList>
    </citation>
    <scope>NUCLEOTIDE SEQUENCE</scope>
    <source>
        <strain evidence="3">Rice</strain>
        <tissue evidence="3">Whole body</tissue>
    </source>
</reference>
<feature type="signal peptide" evidence="2">
    <location>
        <begin position="1"/>
        <end position="22"/>
    </location>
</feature>
<keyword evidence="2" id="KW-0732">Signal</keyword>
<evidence type="ECO:0000256" key="1">
    <source>
        <dbReference type="SAM" id="MobiDB-lite"/>
    </source>
</evidence>
<gene>
    <name evidence="3" type="ORF">SFRICE_005879</name>
</gene>
<sequence length="66" mass="7453">MCFCICAPRLCCFPSIFLPCLSCLPLCIKGLKCCQCLVVHLDDDFDQHPVKPKKNDTKDLDPPQKL</sequence>
<protein>
    <submittedName>
        <fullName evidence="3">SFRICE_005879</fullName>
    </submittedName>
</protein>
<evidence type="ECO:0000313" key="3">
    <source>
        <dbReference type="EMBL" id="SOQ49956.1"/>
    </source>
</evidence>
<dbReference type="AlphaFoldDB" id="A0A2H1WAH5"/>